<accession>A0A4S3JXA8</accession>
<organism evidence="7 8">
    <name type="scientific">Aspergillus tanneri</name>
    <dbReference type="NCBI Taxonomy" id="1220188"/>
    <lineage>
        <taxon>Eukaryota</taxon>
        <taxon>Fungi</taxon>
        <taxon>Dikarya</taxon>
        <taxon>Ascomycota</taxon>
        <taxon>Pezizomycotina</taxon>
        <taxon>Eurotiomycetes</taxon>
        <taxon>Eurotiomycetidae</taxon>
        <taxon>Eurotiales</taxon>
        <taxon>Aspergillaceae</taxon>
        <taxon>Aspergillus</taxon>
        <taxon>Aspergillus subgen. Circumdati</taxon>
    </lineage>
</organism>
<comment type="similarity">
    <text evidence="1">Belongs to the C/M/P thioester hydrolase family.</text>
</comment>
<evidence type="ECO:0000313" key="8">
    <source>
        <dbReference type="Proteomes" id="UP000308092"/>
    </source>
</evidence>
<dbReference type="GO" id="GO:0047617">
    <property type="term" value="F:fatty acyl-CoA hydrolase activity"/>
    <property type="evidence" value="ECO:0007669"/>
    <property type="project" value="InterPro"/>
</dbReference>
<dbReference type="PANTHER" id="PTHR11066:SF34">
    <property type="entry name" value="ACYL-COENZYME A THIOESTERASE 8"/>
    <property type="match status" value="1"/>
</dbReference>
<evidence type="ECO:0008006" key="10">
    <source>
        <dbReference type="Google" id="ProtNLM"/>
    </source>
</evidence>
<gene>
    <name evidence="6" type="ORF">ATNIH1004_004296</name>
    <name evidence="7" type="ORF">EYZ11_000350</name>
</gene>
<reference evidence="7 8" key="1">
    <citation type="submission" date="2019-03" db="EMBL/GenBank/DDBJ databases">
        <title>The genome sequence of a newly discovered highly antifungal drug resistant Aspergillus species, Aspergillus tanneri NIH 1004.</title>
        <authorList>
            <person name="Mounaud S."/>
            <person name="Singh I."/>
            <person name="Joardar V."/>
            <person name="Pakala S."/>
            <person name="Pakala S."/>
            <person name="Venepally P."/>
            <person name="Hoover J."/>
            <person name="Nierman W."/>
            <person name="Chung J."/>
            <person name="Losada L."/>
        </authorList>
    </citation>
    <scope>NUCLEOTIDE SEQUENCE [LARGE SCALE GENOMIC DNA]</scope>
    <source>
        <strain evidence="7 8">NIH1004</strain>
    </source>
</reference>
<dbReference type="InterPro" id="IPR003703">
    <property type="entry name" value="Acyl_CoA_thio"/>
</dbReference>
<dbReference type="InterPro" id="IPR049449">
    <property type="entry name" value="TesB_ACOT8-like_N"/>
</dbReference>
<evidence type="ECO:0000313" key="7">
    <source>
        <dbReference type="EMBL" id="THD00159.1"/>
    </source>
</evidence>
<dbReference type="EMBL" id="SOSA01000005">
    <property type="protein sequence ID" value="THD00159.1"/>
    <property type="molecule type" value="Genomic_DNA"/>
</dbReference>
<dbReference type="Proteomes" id="UP000308092">
    <property type="component" value="Unassembled WGS sequence"/>
</dbReference>
<dbReference type="InterPro" id="IPR025652">
    <property type="entry name" value="TesB_C"/>
</dbReference>
<dbReference type="InterPro" id="IPR042171">
    <property type="entry name" value="Acyl-CoA_hotdog"/>
</dbReference>
<dbReference type="CDD" id="cd03444">
    <property type="entry name" value="Thioesterase_II_repeat1"/>
    <property type="match status" value="1"/>
</dbReference>
<comment type="caution">
    <text evidence="7">The sequence shown here is derived from an EMBL/GenBank/DDBJ whole genome shotgun (WGS) entry which is preliminary data.</text>
</comment>
<dbReference type="PANTHER" id="PTHR11066">
    <property type="entry name" value="ACYL-COA THIOESTERASE"/>
    <property type="match status" value="1"/>
</dbReference>
<dbReference type="GeneID" id="54326998"/>
<dbReference type="GO" id="GO:0006637">
    <property type="term" value="P:acyl-CoA metabolic process"/>
    <property type="evidence" value="ECO:0007669"/>
    <property type="project" value="InterPro"/>
</dbReference>
<dbReference type="Pfam" id="PF13622">
    <property type="entry name" value="4HBT_3"/>
    <property type="match status" value="1"/>
</dbReference>
<name>A0A4S3JXA8_9EURO</name>
<feature type="domain" description="Acyl-CoA thioesterase 2 C-terminal" evidence="4">
    <location>
        <begin position="164"/>
        <end position="263"/>
    </location>
</feature>
<protein>
    <recommendedName>
        <fullName evidence="10">Acyl-CoA thioesterase 8</fullName>
    </recommendedName>
</protein>
<feature type="domain" description="Acyl-CoA thioesterase-like N-terminal HotDog" evidence="5">
    <location>
        <begin position="39"/>
        <end position="112"/>
    </location>
</feature>
<dbReference type="RefSeq" id="XP_033427772.1">
    <property type="nucleotide sequence ID" value="XM_033568966.1"/>
</dbReference>
<dbReference type="AlphaFoldDB" id="A0A4S3JXA8"/>
<dbReference type="Proteomes" id="UP000324241">
    <property type="component" value="Unassembled WGS sequence"/>
</dbReference>
<evidence type="ECO:0000313" key="9">
    <source>
        <dbReference type="Proteomes" id="UP000324241"/>
    </source>
</evidence>
<sequence length="269" mass="29469">MTSLLLSDGECYDLASAFQTYPIAPCLFEASPSRIPDPVYGGLLMARAIMVAATDVGKRQCHSLQATFVRRAQPQVTTNFAVGETMTGRNFSMRRVTASQDDREIFSASLSFREPHPGVAHQPPTPTMTFPSEYPTKSKQRRPPPPGIEARWVPDLDPNGSEILWMRSTCALGNSSALQTAALVYASDYPIIEAGLSRHGLSWQSPDLFTTSLSHSAWIMRVSDFSDWHFFSIDSPAASGGTVLGRASCFDRDGNLVATFVQEAVIWTD</sequence>
<dbReference type="InterPro" id="IPR029069">
    <property type="entry name" value="HotDog_dom_sf"/>
</dbReference>
<keyword evidence="8" id="KW-1185">Reference proteome</keyword>
<dbReference type="CDD" id="cd03445">
    <property type="entry name" value="Thioesterase_II_repeat2"/>
    <property type="match status" value="1"/>
</dbReference>
<evidence type="ECO:0000259" key="4">
    <source>
        <dbReference type="Pfam" id="PF02551"/>
    </source>
</evidence>
<evidence type="ECO:0000256" key="3">
    <source>
        <dbReference type="SAM" id="MobiDB-lite"/>
    </source>
</evidence>
<proteinExistence type="inferred from homology"/>
<dbReference type="STRING" id="1220188.A0A4S3JXA8"/>
<dbReference type="OrthoDB" id="68328at2759"/>
<evidence type="ECO:0000313" key="6">
    <source>
        <dbReference type="EMBL" id="KAA8648411.1"/>
    </source>
</evidence>
<dbReference type="EMBL" id="QUQM01000003">
    <property type="protein sequence ID" value="KAA8648411.1"/>
    <property type="molecule type" value="Genomic_DNA"/>
</dbReference>
<feature type="region of interest" description="Disordered" evidence="3">
    <location>
        <begin position="114"/>
        <end position="149"/>
    </location>
</feature>
<dbReference type="SUPFAM" id="SSF54637">
    <property type="entry name" value="Thioesterase/thiol ester dehydrase-isomerase"/>
    <property type="match status" value="2"/>
</dbReference>
<evidence type="ECO:0000259" key="5">
    <source>
        <dbReference type="Pfam" id="PF13622"/>
    </source>
</evidence>
<dbReference type="VEuPathDB" id="FungiDB:EYZ11_000350"/>
<dbReference type="Pfam" id="PF02551">
    <property type="entry name" value="Acyl_CoA_thio"/>
    <property type="match status" value="1"/>
</dbReference>
<reference evidence="6 9" key="2">
    <citation type="submission" date="2019-08" db="EMBL/GenBank/DDBJ databases">
        <title>The genome sequence of a newly discovered highly antifungal drug resistant Aspergillus species, Aspergillus tanneri NIH 1004.</title>
        <authorList>
            <person name="Mounaud S."/>
            <person name="Singh I."/>
            <person name="Joardar V."/>
            <person name="Pakala S."/>
            <person name="Pakala S."/>
            <person name="Venepally P."/>
            <person name="Chung J.K."/>
            <person name="Losada L."/>
            <person name="Nierman W.C."/>
        </authorList>
    </citation>
    <scope>NUCLEOTIDE SEQUENCE [LARGE SCALE GENOMIC DNA]</scope>
    <source>
        <strain evidence="6 9">NIH1004</strain>
    </source>
</reference>
<dbReference type="GO" id="GO:0009062">
    <property type="term" value="P:fatty acid catabolic process"/>
    <property type="evidence" value="ECO:0007669"/>
    <property type="project" value="TreeGrafter"/>
</dbReference>
<keyword evidence="2" id="KW-0378">Hydrolase</keyword>
<dbReference type="Gene3D" id="2.40.160.210">
    <property type="entry name" value="Acyl-CoA thioesterase, double hotdog domain"/>
    <property type="match status" value="1"/>
</dbReference>
<evidence type="ECO:0000256" key="2">
    <source>
        <dbReference type="ARBA" id="ARBA00022801"/>
    </source>
</evidence>
<evidence type="ECO:0000256" key="1">
    <source>
        <dbReference type="ARBA" id="ARBA00006538"/>
    </source>
</evidence>